<evidence type="ECO:0000313" key="3">
    <source>
        <dbReference type="Proteomes" id="UP001280581"/>
    </source>
</evidence>
<keyword evidence="1" id="KW-0732">Signal</keyword>
<dbReference type="EMBL" id="WVTA01000002">
    <property type="protein sequence ID" value="KAK3216517.1"/>
    <property type="molecule type" value="Genomic_DNA"/>
</dbReference>
<organism evidence="2 3">
    <name type="scientific">Pseudopithomyces chartarum</name>
    <dbReference type="NCBI Taxonomy" id="1892770"/>
    <lineage>
        <taxon>Eukaryota</taxon>
        <taxon>Fungi</taxon>
        <taxon>Dikarya</taxon>
        <taxon>Ascomycota</taxon>
        <taxon>Pezizomycotina</taxon>
        <taxon>Dothideomycetes</taxon>
        <taxon>Pleosporomycetidae</taxon>
        <taxon>Pleosporales</taxon>
        <taxon>Massarineae</taxon>
        <taxon>Didymosphaeriaceae</taxon>
        <taxon>Pseudopithomyces</taxon>
    </lineage>
</organism>
<comment type="caution">
    <text evidence="2">The sequence shown here is derived from an EMBL/GenBank/DDBJ whole genome shotgun (WGS) entry which is preliminary data.</text>
</comment>
<gene>
    <name evidence="2" type="ORF">GRF29_8g3513556</name>
</gene>
<sequence>MYSLSLPVGLLALTTACSAITANFDGFQTQAAGQTIGVHNGLDYKNFFVNSNYFEVTTVLPESYPNRASHLIKDGIDPIGIITVNSNEFKSFNLGALSYGCAQSEATTGTLFAVACSLELTAWCDHDKKNPPTVKTVSFAPGPSLVGGLLLSDMARASTPGLNDIKILEIKVVPAALEGTPRYSIVIDNVEYTLNA</sequence>
<name>A0AAN6RLT3_9PLEO</name>
<proteinExistence type="predicted"/>
<evidence type="ECO:0000313" key="2">
    <source>
        <dbReference type="EMBL" id="KAK3216517.1"/>
    </source>
</evidence>
<keyword evidence="3" id="KW-1185">Reference proteome</keyword>
<reference evidence="2 3" key="1">
    <citation type="submission" date="2021-02" db="EMBL/GenBank/DDBJ databases">
        <title>Genome assembly of Pseudopithomyces chartarum.</title>
        <authorList>
            <person name="Jauregui R."/>
            <person name="Singh J."/>
            <person name="Voisey C."/>
        </authorList>
    </citation>
    <scope>NUCLEOTIDE SEQUENCE [LARGE SCALE GENOMIC DNA]</scope>
    <source>
        <strain evidence="2 3">AGR01</strain>
    </source>
</reference>
<dbReference type="Proteomes" id="UP001280581">
    <property type="component" value="Unassembled WGS sequence"/>
</dbReference>
<dbReference type="AlphaFoldDB" id="A0AAN6RLT3"/>
<accession>A0AAN6RLT3</accession>
<feature type="signal peptide" evidence="1">
    <location>
        <begin position="1"/>
        <end position="19"/>
    </location>
</feature>
<feature type="chain" id="PRO_5042896020" evidence="1">
    <location>
        <begin position="20"/>
        <end position="196"/>
    </location>
</feature>
<protein>
    <submittedName>
        <fullName evidence="2">Uncharacterized protein</fullName>
    </submittedName>
</protein>
<evidence type="ECO:0000256" key="1">
    <source>
        <dbReference type="SAM" id="SignalP"/>
    </source>
</evidence>